<organism evidence="1 2">
    <name type="scientific">Cupriavidus numazuensis</name>
    <dbReference type="NCBI Taxonomy" id="221992"/>
    <lineage>
        <taxon>Bacteria</taxon>
        <taxon>Pseudomonadati</taxon>
        <taxon>Pseudomonadota</taxon>
        <taxon>Betaproteobacteria</taxon>
        <taxon>Burkholderiales</taxon>
        <taxon>Burkholderiaceae</taxon>
        <taxon>Cupriavidus</taxon>
    </lineage>
</organism>
<protein>
    <submittedName>
        <fullName evidence="1">Uncharacterized protein</fullName>
    </submittedName>
</protein>
<evidence type="ECO:0000313" key="1">
    <source>
        <dbReference type="EMBL" id="CAG2158930.1"/>
    </source>
</evidence>
<evidence type="ECO:0000313" key="2">
    <source>
        <dbReference type="Proteomes" id="UP000672657"/>
    </source>
</evidence>
<name>A0ABM8TS36_9BURK</name>
<reference evidence="1 2" key="1">
    <citation type="submission" date="2021-03" db="EMBL/GenBank/DDBJ databases">
        <authorList>
            <person name="Peeters C."/>
        </authorList>
    </citation>
    <scope>NUCLEOTIDE SEQUENCE [LARGE SCALE GENOMIC DNA]</scope>
    <source>
        <strain evidence="1 2">LMG 26411</strain>
    </source>
</reference>
<sequence length="83" mass="9282">MVQMTGDLVFLDDNNNVVVMENWKTALQRYLAYCEEHDIQRKDLKAFNRSGLQVLWEVRSHLMTKAGSGHHGLLPGGAAGAAR</sequence>
<dbReference type="Gene3D" id="2.60.120.10">
    <property type="entry name" value="Jelly Rolls"/>
    <property type="match status" value="1"/>
</dbReference>
<dbReference type="RefSeq" id="WP_211957142.1">
    <property type="nucleotide sequence ID" value="NZ_CAJPVI010000051.1"/>
</dbReference>
<dbReference type="Proteomes" id="UP000672657">
    <property type="component" value="Unassembled WGS sequence"/>
</dbReference>
<dbReference type="InterPro" id="IPR014710">
    <property type="entry name" value="RmlC-like_jellyroll"/>
</dbReference>
<keyword evidence="2" id="KW-1185">Reference proteome</keyword>
<dbReference type="EMBL" id="CAJPVI010000051">
    <property type="protein sequence ID" value="CAG2158930.1"/>
    <property type="molecule type" value="Genomic_DNA"/>
</dbReference>
<accession>A0ABM8TS36</accession>
<proteinExistence type="predicted"/>
<gene>
    <name evidence="1" type="ORF">LMG26411_06310</name>
</gene>
<comment type="caution">
    <text evidence="1">The sequence shown here is derived from an EMBL/GenBank/DDBJ whole genome shotgun (WGS) entry which is preliminary data.</text>
</comment>